<accession>A0ABU3T218</accession>
<evidence type="ECO:0000313" key="2">
    <source>
        <dbReference type="Proteomes" id="UP001247805"/>
    </source>
</evidence>
<dbReference type="Proteomes" id="UP001247805">
    <property type="component" value="Unassembled WGS sequence"/>
</dbReference>
<dbReference type="Gene3D" id="2.160.20.10">
    <property type="entry name" value="Single-stranded right-handed beta-helix, Pectin lyase-like"/>
    <property type="match status" value="1"/>
</dbReference>
<dbReference type="InterPro" id="IPR012334">
    <property type="entry name" value="Pectin_lyas_fold"/>
</dbReference>
<proteinExistence type="predicted"/>
<comment type="caution">
    <text evidence="1">The sequence shown here is derived from an EMBL/GenBank/DDBJ whole genome shotgun (WGS) entry which is preliminary data.</text>
</comment>
<keyword evidence="2" id="KW-1185">Reference proteome</keyword>
<evidence type="ECO:0000313" key="1">
    <source>
        <dbReference type="EMBL" id="MDU0356316.1"/>
    </source>
</evidence>
<dbReference type="InterPro" id="IPR011050">
    <property type="entry name" value="Pectin_lyase_fold/virulence"/>
</dbReference>
<sequence length="921" mass="100842">MIIRLTSTTSLRVRVAKGWIYSVLNRGTLVFEENAGKTGSAFSYTDNSVNINPEQNGFYLQDWTANPFTARFNNHGHIINSVKMWMKTDLVAEKDIDIIHYLLPYGLVSGNKSANYPAAIEAAPKFVGTIPAGSVDWVEVNFVLEGSQSADFTIPSTWVHVTDGDLQVYPEFKFANTEVGDKIYLDDYQVKTVVGEPLAVPTDFSIEYDFNDATVAQNGGWGFVLAGNGTIGLEEGQGYLGSNAVSYVDDNQGTNILNQSLLWHKWGNANPWSQALAGGAIESEIQSVTLRVKVEKGAGNTGSDDVIIKHHLLPWNVTLTGGKLGKVTAAQAITADYTANIDATNFGQWIEVTFTDANSGLTSFSIPETWKLTTDSDIVDVLPSFFFGGLEVGDKVIIDDYVLTGDKALARSVTDGGEGEWTGPDYGTHDGTNTFTANGRTTPLAVIESDFYVEPSSFAATRNAITDYQVNNQISADNSKNDTADLQAAIDDMSNNLGGGKLTIPAGDYYVRSLHLKSNVHLEVDEDATFHMSQGGGYNVWLFEMGNGEQGKAENFSMVGLGEGFTVDLSIDRTYTANSAQNERVAVFRMGDIENFKFSNIRIKDNKTIFASFLVGPTSRDGVFYGPSKGIIENIDQRNSLFGYGIIQMYMADNILFRNLHSQGGITLRMETDNLSVKEFGFGAPDKGGIHHIFAEDIRGTDCLAPVMFGPHFQENGSVQVNGVTSNGCSFAVRVDDGFVELYSPQNYSRDQWMTEVNDTYGAGCAGTTYGRGVNQWATRITETKACLDAVHQRTNLKPYWFEESYIYNVTANYGTNAHLKLQNLYYIPSSDNLCIAASSQWPNRAQIFMGDSVAPVENHMQAGVAYDFNINVYQLTASGFPAAHHGVIDGNSARLNPTVTNYGTAVQLPDCSDQRWNFNY</sequence>
<evidence type="ECO:0008006" key="3">
    <source>
        <dbReference type="Google" id="ProtNLM"/>
    </source>
</evidence>
<dbReference type="EMBL" id="JAWDIO010000002">
    <property type="protein sequence ID" value="MDU0356316.1"/>
    <property type="molecule type" value="Genomic_DNA"/>
</dbReference>
<dbReference type="SUPFAM" id="SSF51126">
    <property type="entry name" value="Pectin lyase-like"/>
    <property type="match status" value="1"/>
</dbReference>
<protein>
    <recommendedName>
        <fullName evidence="3">Pectate lyase superfamily protein domain-containing protein</fullName>
    </recommendedName>
</protein>
<organism evidence="1 2">
    <name type="scientific">Paraglaciecola aquimarina</name>
    <dbReference type="NCBI Taxonomy" id="1235557"/>
    <lineage>
        <taxon>Bacteria</taxon>
        <taxon>Pseudomonadati</taxon>
        <taxon>Pseudomonadota</taxon>
        <taxon>Gammaproteobacteria</taxon>
        <taxon>Alteromonadales</taxon>
        <taxon>Alteromonadaceae</taxon>
        <taxon>Paraglaciecola</taxon>
    </lineage>
</organism>
<dbReference type="RefSeq" id="WP_316027810.1">
    <property type="nucleotide sequence ID" value="NZ_JAWDIO010000002.1"/>
</dbReference>
<reference evidence="1 2" key="1">
    <citation type="submission" date="2023-10" db="EMBL/GenBank/DDBJ databases">
        <title>Glaciecola aquimarina strain GGW-M5 nov., isolated from a coastal seawater.</title>
        <authorList>
            <person name="Bayburt H."/>
            <person name="Kim J.M."/>
            <person name="Choi B.J."/>
            <person name="Jeon C.O."/>
        </authorList>
    </citation>
    <scope>NUCLEOTIDE SEQUENCE [LARGE SCALE GENOMIC DNA]</scope>
    <source>
        <strain evidence="1 2">KCTC 32108</strain>
    </source>
</reference>
<name>A0ABU3T218_9ALTE</name>
<gene>
    <name evidence="1" type="ORF">RS130_22665</name>
</gene>